<feature type="chain" id="PRO_5040339425" description="Dystroglycan-type cadherin-like domain-containing protein" evidence="4">
    <location>
        <begin position="16"/>
        <end position="1284"/>
    </location>
</feature>
<reference evidence="6" key="1">
    <citation type="journal article" date="2020" name="Stud. Mycol.">
        <title>101 Dothideomycetes genomes: a test case for predicting lifestyles and emergence of pathogens.</title>
        <authorList>
            <person name="Haridas S."/>
            <person name="Albert R."/>
            <person name="Binder M."/>
            <person name="Bloem J."/>
            <person name="Labutti K."/>
            <person name="Salamov A."/>
            <person name="Andreopoulos B."/>
            <person name="Baker S."/>
            <person name="Barry K."/>
            <person name="Bills G."/>
            <person name="Bluhm B."/>
            <person name="Cannon C."/>
            <person name="Castanera R."/>
            <person name="Culley D."/>
            <person name="Daum C."/>
            <person name="Ezra D."/>
            <person name="Gonzalez J."/>
            <person name="Henrissat B."/>
            <person name="Kuo A."/>
            <person name="Liang C."/>
            <person name="Lipzen A."/>
            <person name="Lutzoni F."/>
            <person name="Magnuson J."/>
            <person name="Mondo S."/>
            <person name="Nolan M."/>
            <person name="Ohm R."/>
            <person name="Pangilinan J."/>
            <person name="Park H.-J."/>
            <person name="Ramirez L."/>
            <person name="Alfaro M."/>
            <person name="Sun H."/>
            <person name="Tritt A."/>
            <person name="Yoshinaga Y."/>
            <person name="Zwiers L.-H."/>
            <person name="Turgeon B."/>
            <person name="Goodwin S."/>
            <person name="Spatafora J."/>
            <person name="Crous P."/>
            <person name="Grigoriev I."/>
        </authorList>
    </citation>
    <scope>NUCLEOTIDE SEQUENCE</scope>
    <source>
        <strain evidence="6">CBS 690.94</strain>
    </source>
</reference>
<feature type="compositionally biased region" description="Basic residues" evidence="2">
    <location>
        <begin position="1045"/>
        <end position="1069"/>
    </location>
</feature>
<dbReference type="EMBL" id="MU001505">
    <property type="protein sequence ID" value="KAF2441410.1"/>
    <property type="molecule type" value="Genomic_DNA"/>
</dbReference>
<keyword evidence="3" id="KW-0472">Membrane</keyword>
<gene>
    <name evidence="6" type="ORF">P171DRAFT_71762</name>
</gene>
<evidence type="ECO:0000256" key="4">
    <source>
        <dbReference type="SAM" id="SignalP"/>
    </source>
</evidence>
<feature type="region of interest" description="Disordered" evidence="2">
    <location>
        <begin position="788"/>
        <end position="867"/>
    </location>
</feature>
<dbReference type="Gene3D" id="2.60.40.10">
    <property type="entry name" value="Immunoglobulins"/>
    <property type="match status" value="4"/>
</dbReference>
<evidence type="ECO:0000256" key="3">
    <source>
        <dbReference type="SAM" id="Phobius"/>
    </source>
</evidence>
<dbReference type="InterPro" id="IPR006644">
    <property type="entry name" value="Cadg"/>
</dbReference>
<dbReference type="SMART" id="SM00736">
    <property type="entry name" value="CADG"/>
    <property type="match status" value="2"/>
</dbReference>
<dbReference type="SUPFAM" id="SSF49313">
    <property type="entry name" value="Cadherin-like"/>
    <property type="match status" value="4"/>
</dbReference>
<keyword evidence="1 4" id="KW-0732">Signal</keyword>
<keyword evidence="7" id="KW-1185">Reference proteome</keyword>
<feature type="compositionally biased region" description="Low complexity" evidence="2">
    <location>
        <begin position="430"/>
        <end position="442"/>
    </location>
</feature>
<evidence type="ECO:0000256" key="1">
    <source>
        <dbReference type="ARBA" id="ARBA00022729"/>
    </source>
</evidence>
<feature type="domain" description="Dystroglycan-type cadherin-like" evidence="5">
    <location>
        <begin position="321"/>
        <end position="416"/>
    </location>
</feature>
<feature type="compositionally biased region" description="Polar residues" evidence="2">
    <location>
        <begin position="975"/>
        <end position="987"/>
    </location>
</feature>
<feature type="compositionally biased region" description="Low complexity" evidence="2">
    <location>
        <begin position="1016"/>
        <end position="1032"/>
    </location>
</feature>
<evidence type="ECO:0000259" key="5">
    <source>
        <dbReference type="SMART" id="SM00736"/>
    </source>
</evidence>
<protein>
    <recommendedName>
        <fullName evidence="5">Dystroglycan-type cadherin-like domain-containing protein</fullName>
    </recommendedName>
</protein>
<feature type="region of interest" description="Disordered" evidence="2">
    <location>
        <begin position="480"/>
        <end position="499"/>
    </location>
</feature>
<evidence type="ECO:0000256" key="2">
    <source>
        <dbReference type="SAM" id="MobiDB-lite"/>
    </source>
</evidence>
<feature type="signal peptide" evidence="4">
    <location>
        <begin position="1"/>
        <end position="15"/>
    </location>
</feature>
<feature type="compositionally biased region" description="Basic and acidic residues" evidence="2">
    <location>
        <begin position="922"/>
        <end position="974"/>
    </location>
</feature>
<dbReference type="GO" id="GO:0005509">
    <property type="term" value="F:calcium ion binding"/>
    <property type="evidence" value="ECO:0007669"/>
    <property type="project" value="InterPro"/>
</dbReference>
<keyword evidence="3" id="KW-1133">Transmembrane helix</keyword>
<evidence type="ECO:0000313" key="7">
    <source>
        <dbReference type="Proteomes" id="UP000799764"/>
    </source>
</evidence>
<comment type="caution">
    <text evidence="6">The sequence shown here is derived from an EMBL/GenBank/DDBJ whole genome shotgun (WGS) entry which is preliminary data.</text>
</comment>
<feature type="region of interest" description="Disordered" evidence="2">
    <location>
        <begin position="410"/>
        <end position="442"/>
    </location>
</feature>
<dbReference type="GO" id="GO:0016020">
    <property type="term" value="C:membrane"/>
    <property type="evidence" value="ECO:0007669"/>
    <property type="project" value="InterPro"/>
</dbReference>
<feature type="region of interest" description="Disordered" evidence="2">
    <location>
        <begin position="886"/>
        <end position="1124"/>
    </location>
</feature>
<dbReference type="InterPro" id="IPR013783">
    <property type="entry name" value="Ig-like_fold"/>
</dbReference>
<feature type="domain" description="Dystroglycan-type cadherin-like" evidence="5">
    <location>
        <begin position="119"/>
        <end position="228"/>
    </location>
</feature>
<accession>A0A9P4U8P0</accession>
<organism evidence="6 7">
    <name type="scientific">Karstenula rhodostoma CBS 690.94</name>
    <dbReference type="NCBI Taxonomy" id="1392251"/>
    <lineage>
        <taxon>Eukaryota</taxon>
        <taxon>Fungi</taxon>
        <taxon>Dikarya</taxon>
        <taxon>Ascomycota</taxon>
        <taxon>Pezizomycotina</taxon>
        <taxon>Dothideomycetes</taxon>
        <taxon>Pleosporomycetidae</taxon>
        <taxon>Pleosporales</taxon>
        <taxon>Massarineae</taxon>
        <taxon>Didymosphaeriaceae</taxon>
        <taxon>Karstenula</taxon>
    </lineage>
</organism>
<feature type="compositionally biased region" description="Polar residues" evidence="2">
    <location>
        <begin position="637"/>
        <end position="666"/>
    </location>
</feature>
<name>A0A9P4U8P0_9PLEO</name>
<feature type="compositionally biased region" description="Polar residues" evidence="2">
    <location>
        <begin position="849"/>
        <end position="863"/>
    </location>
</feature>
<feature type="transmembrane region" description="Helical" evidence="3">
    <location>
        <begin position="446"/>
        <end position="466"/>
    </location>
</feature>
<feature type="compositionally biased region" description="Basic residues" evidence="2">
    <location>
        <begin position="809"/>
        <end position="823"/>
    </location>
</feature>
<dbReference type="Pfam" id="PF05345">
    <property type="entry name" value="He_PIG"/>
    <property type="match status" value="3"/>
</dbReference>
<feature type="compositionally biased region" description="Basic residues" evidence="2">
    <location>
        <begin position="625"/>
        <end position="636"/>
    </location>
</feature>
<keyword evidence="3" id="KW-0812">Transmembrane</keyword>
<feature type="compositionally biased region" description="Basic and acidic residues" evidence="2">
    <location>
        <begin position="610"/>
        <end position="624"/>
    </location>
</feature>
<dbReference type="Proteomes" id="UP000799764">
    <property type="component" value="Unassembled WGS sequence"/>
</dbReference>
<feature type="region of interest" description="Disordered" evidence="2">
    <location>
        <begin position="725"/>
        <end position="744"/>
    </location>
</feature>
<feature type="compositionally biased region" description="Polar residues" evidence="2">
    <location>
        <begin position="728"/>
        <end position="744"/>
    </location>
</feature>
<evidence type="ECO:0000313" key="6">
    <source>
        <dbReference type="EMBL" id="KAF2441410.1"/>
    </source>
</evidence>
<sequence length="1284" mass="139778">MQLAALLCLLATAVATSPEVNFPLNLQLPPVARVGKAYSFQFAATTFQPDPDQLVYSIAGGPSWLHIHSENRTLWGTPEAKDAGTATFTVVAAGEAGSVANMDTRLPVEKDDGPKASGNISQALSKLGQLSGPRNITLLPSKKFDFVLDQDTFEGNGKKLSYHATLADHTPLPSWISFDAKELRFAGTTPSSSSPQAFDILLVASNTPGFAAASTSFTLVINNHLLLFKPTTQTVNVTKGQGVHIKGLKSMLYLDNAPIRDDDVQSATANLPKWLSFDSRSFDISGTPPSGLMSQDISVTVKDKSGGSAEHTVHLTFTSELFIGEIGHLNITPGVYFDQQIPRSILSSDKETVSMEFGKLNKWLRFDPETLIVSGILPETTVATTIEGSLTATSSDGKTKDTQTFQIDVLGSDVGNPSDPLNSDTKDNKSASNSDSDGSSKQKTGIIVGAVLASLFAVAILVLLFLSFCRRRKSNEQGYIDAGAAGSPRKRDISGPIPIATGVGEIDRAEYDDLEKGKLDGSPPRLLERPPQLHLLPLPLVRRGVYAHSRETSLNDRDDNLVTKLHESFNFKVENEPIHHPADSMKIPTDILRRKSAGSPDLQRKSTHGASKEKEKEKEKERRRSSGKRRATRRSHAQSASRGTNASAAQRTMSSSSHTTALSTVPSAFPQPSKARRTAQFTIPFEKRQSIRPVVPSSPYESPERVERLLDRRTIDEKRHSYIRKRASAQQSPLFAGSRVSSSTYTTPPDFIGDTGMAHLSPLKPISPNIVKPSDTIRGSDHDLPASLRIRKPADTPSPATIHFDLSKSLRKNRPANGLRRRHTDAPSSKSSDADEPPPRSALRPGTAVYQSTGISHSPNQASLRGPMIRDTLNKTLGEEVFKDAELSESNYSSEEEDIADAERRHTLKPSNSVKNWIGPLKIDKIGEKSQRESKRDSRRSSKRDSKALKRANERDPTPFYRPDRLEHGGKENIDTTLYSLADNTPAKNPPAEEPPQNRASTDHHHRRKVRSRNFSRAITRSPSTRTSTAPTQPLRRVPSPDQRHSRKSLHSRSCSRHSISRPKMHSRSRTQSGAYPRWADIRTSLPANERSSSSCTTRARRSTVESSATERDGAGHVVGYGEDEAPRIEELRRESIGIGIGESTSARDSNLVHTHSSPFYHAKRDTVLPAPSTPPQSAAVGLGLSLLGGGHAEEDATPGPETAVRGGEETAVKGGAVVGESSVASQVEEGSPEMLRVVEGKGKRPVSVEVDEETQRRKGFGSLKGVLGRGSSIWKSRESKAFL</sequence>
<proteinExistence type="predicted"/>
<dbReference type="InterPro" id="IPR031305">
    <property type="entry name" value="Casein_CS"/>
</dbReference>
<dbReference type="OrthoDB" id="41532at2759"/>
<feature type="compositionally biased region" description="Basic residues" evidence="2">
    <location>
        <begin position="1004"/>
        <end position="1014"/>
    </location>
</feature>
<dbReference type="PROSITE" id="PS00306">
    <property type="entry name" value="CASEIN_ALPHA_BETA"/>
    <property type="match status" value="1"/>
</dbReference>
<dbReference type="InterPro" id="IPR015919">
    <property type="entry name" value="Cadherin-like_sf"/>
</dbReference>
<feature type="region of interest" description="Disordered" evidence="2">
    <location>
        <begin position="1216"/>
        <end position="1254"/>
    </location>
</feature>
<feature type="region of interest" description="Disordered" evidence="2">
    <location>
        <begin position="595"/>
        <end position="676"/>
    </location>
</feature>